<accession>W0JVN0</accession>
<organism evidence="2 3">
    <name type="scientific">Halostagnicola larsenii XH-48</name>
    <dbReference type="NCBI Taxonomy" id="797299"/>
    <lineage>
        <taxon>Archaea</taxon>
        <taxon>Methanobacteriati</taxon>
        <taxon>Methanobacteriota</taxon>
        <taxon>Stenosarchaea group</taxon>
        <taxon>Halobacteria</taxon>
        <taxon>Halobacteriales</taxon>
        <taxon>Natrialbaceae</taxon>
        <taxon>Halostagnicola</taxon>
    </lineage>
</organism>
<gene>
    <name evidence="2" type="ORF">HALLA_17350</name>
</gene>
<evidence type="ECO:0000313" key="2">
    <source>
        <dbReference type="EMBL" id="AHG01123.1"/>
    </source>
</evidence>
<keyword evidence="3" id="KW-1185">Reference proteome</keyword>
<protein>
    <recommendedName>
        <fullName evidence="1">DUF7344 domain-containing protein</fullName>
    </recommendedName>
</protein>
<name>W0JVN0_9EURY</name>
<dbReference type="EMBL" id="CP007055">
    <property type="protein sequence ID" value="AHG01123.1"/>
    <property type="molecule type" value="Genomic_DNA"/>
</dbReference>
<dbReference type="Proteomes" id="UP000019024">
    <property type="component" value="Chromosome"/>
</dbReference>
<dbReference type="KEGG" id="hlr:HALLA_17350"/>
<dbReference type="AlphaFoldDB" id="W0JVN0"/>
<reference evidence="2 3" key="1">
    <citation type="submission" date="2014-01" db="EMBL/GenBank/DDBJ databases">
        <authorList>
            <consortium name="DOE Joint Genome Institute"/>
            <person name="Anderson I."/>
            <person name="Huntemann M."/>
            <person name="Han J."/>
            <person name="Chen A."/>
            <person name="Kyrpides N."/>
            <person name="Mavromatis K."/>
            <person name="Markowitz V."/>
            <person name="Palaniappan K."/>
            <person name="Ivanova N."/>
            <person name="Schaumberg A."/>
            <person name="Pati A."/>
            <person name="Liolios K."/>
            <person name="Nordberg H.P."/>
            <person name="Cantor M.N."/>
            <person name="Hua S.X."/>
            <person name="Woyke T."/>
        </authorList>
    </citation>
    <scope>NUCLEOTIDE SEQUENCE [LARGE SCALE GENOMIC DNA]</scope>
    <source>
        <strain evidence="2 3">XH-48</strain>
    </source>
</reference>
<dbReference type="Pfam" id="PF24035">
    <property type="entry name" value="DUF7344"/>
    <property type="match status" value="1"/>
</dbReference>
<evidence type="ECO:0000259" key="1">
    <source>
        <dbReference type="Pfam" id="PF24035"/>
    </source>
</evidence>
<sequence length="105" mass="11730">MDLSYTDVANRYRRQTLSILADERPLSVSELASRIVAHPSNDATNESTETQVRKARLALYHVHLPKLDESGLVSYTHETGEVTVPEGVADDLAEIAETFRSQMDE</sequence>
<dbReference type="InterPro" id="IPR055768">
    <property type="entry name" value="DUF7344"/>
</dbReference>
<dbReference type="Gene3D" id="1.10.10.10">
    <property type="entry name" value="Winged helix-like DNA-binding domain superfamily/Winged helix DNA-binding domain"/>
    <property type="match status" value="1"/>
</dbReference>
<proteinExistence type="predicted"/>
<dbReference type="InterPro" id="IPR036388">
    <property type="entry name" value="WH-like_DNA-bd_sf"/>
</dbReference>
<evidence type="ECO:0000313" key="3">
    <source>
        <dbReference type="Proteomes" id="UP000019024"/>
    </source>
</evidence>
<dbReference type="HOGENOM" id="CLU_131305_4_1_2"/>
<feature type="domain" description="DUF7344" evidence="1">
    <location>
        <begin position="9"/>
        <end position="83"/>
    </location>
</feature>